<dbReference type="STRING" id="642492.Clole_3322"/>
<dbReference type="Gene3D" id="1.10.357.10">
    <property type="entry name" value="Tetracycline Repressor, domain 2"/>
    <property type="match status" value="1"/>
</dbReference>
<dbReference type="InterPro" id="IPR009057">
    <property type="entry name" value="Homeodomain-like_sf"/>
</dbReference>
<dbReference type="InterPro" id="IPR001647">
    <property type="entry name" value="HTH_TetR"/>
</dbReference>
<proteinExistence type="predicted"/>
<accession>F2JQM9</accession>
<dbReference type="PROSITE" id="PS50977">
    <property type="entry name" value="HTH_TETR_2"/>
    <property type="match status" value="1"/>
</dbReference>
<dbReference type="PRINTS" id="PR00455">
    <property type="entry name" value="HTHTETR"/>
</dbReference>
<reference evidence="4 5" key="1">
    <citation type="journal article" date="2011" name="J. Bacteriol.">
        <title>Complete genome sequence of the cellulose-degrading bacterium Cellulosilyticum lentocellum.</title>
        <authorList>
            <consortium name="US DOE Joint Genome Institute"/>
            <person name="Miller D.A."/>
            <person name="Suen G."/>
            <person name="Bruce D."/>
            <person name="Copeland A."/>
            <person name="Cheng J.F."/>
            <person name="Detter C."/>
            <person name="Goodwin L.A."/>
            <person name="Han C.S."/>
            <person name="Hauser L.J."/>
            <person name="Land M.L."/>
            <person name="Lapidus A."/>
            <person name="Lucas S."/>
            <person name="Meincke L."/>
            <person name="Pitluck S."/>
            <person name="Tapia R."/>
            <person name="Teshima H."/>
            <person name="Woyke T."/>
            <person name="Fox B.G."/>
            <person name="Angert E.R."/>
            <person name="Currie C.R."/>
        </authorList>
    </citation>
    <scope>NUCLEOTIDE SEQUENCE [LARGE SCALE GENOMIC DNA]</scope>
    <source>
        <strain evidence="5">ATCC 49066 / DSM 5427 / NCIMB 11756 / RHM5</strain>
    </source>
</reference>
<dbReference type="SUPFAM" id="SSF48498">
    <property type="entry name" value="Tetracyclin repressor-like, C-terminal domain"/>
    <property type="match status" value="1"/>
</dbReference>
<dbReference type="PANTHER" id="PTHR43479:SF11">
    <property type="entry name" value="ACREF_ENVCD OPERON REPRESSOR-RELATED"/>
    <property type="match status" value="1"/>
</dbReference>
<evidence type="ECO:0000256" key="2">
    <source>
        <dbReference type="PROSITE-ProRule" id="PRU00335"/>
    </source>
</evidence>
<dbReference type="AlphaFoldDB" id="F2JQM9"/>
<dbReference type="Proteomes" id="UP000008467">
    <property type="component" value="Chromosome"/>
</dbReference>
<dbReference type="SUPFAM" id="SSF46689">
    <property type="entry name" value="Homeodomain-like"/>
    <property type="match status" value="1"/>
</dbReference>
<evidence type="ECO:0000313" key="4">
    <source>
        <dbReference type="EMBL" id="ADZ85013.1"/>
    </source>
</evidence>
<dbReference type="Pfam" id="PF00440">
    <property type="entry name" value="TetR_N"/>
    <property type="match status" value="1"/>
</dbReference>
<dbReference type="eggNOG" id="COG1309">
    <property type="taxonomic scope" value="Bacteria"/>
</dbReference>
<keyword evidence="1 2" id="KW-0238">DNA-binding</keyword>
<sequence>MDLHTSILEACITVFNKKGIKFTMDDLAKELSISKKTIYSVFNDKESLLLQMVDYCFDGIKDSENKVLSDSSLNTAEKIETILGVLPDCYQNLDFSQLYLIKDKHPLVYSQIEQRLENGWENTIALLEQGMQEGVVRPIHPIIIKTIFEATLEQFLKRDLLEKNNITYQQALKETVKTLTRGIIVD</sequence>
<dbReference type="RefSeq" id="WP_013658290.1">
    <property type="nucleotide sequence ID" value="NC_015275.1"/>
</dbReference>
<evidence type="ECO:0000313" key="5">
    <source>
        <dbReference type="Proteomes" id="UP000008467"/>
    </source>
</evidence>
<dbReference type="GO" id="GO:0003677">
    <property type="term" value="F:DNA binding"/>
    <property type="evidence" value="ECO:0007669"/>
    <property type="project" value="UniProtKB-UniRule"/>
</dbReference>
<dbReference type="KEGG" id="cle:Clole_3322"/>
<dbReference type="PANTHER" id="PTHR43479">
    <property type="entry name" value="ACREF/ENVCD OPERON REPRESSOR-RELATED"/>
    <property type="match status" value="1"/>
</dbReference>
<protein>
    <submittedName>
        <fullName evidence="4">Transcriptional regulator, TetR family</fullName>
    </submittedName>
</protein>
<organism evidence="4 5">
    <name type="scientific">Cellulosilyticum lentocellum (strain ATCC 49066 / DSM 5427 / NCIMB 11756 / RHM5)</name>
    <name type="common">Clostridium lentocellum</name>
    <dbReference type="NCBI Taxonomy" id="642492"/>
    <lineage>
        <taxon>Bacteria</taxon>
        <taxon>Bacillati</taxon>
        <taxon>Bacillota</taxon>
        <taxon>Clostridia</taxon>
        <taxon>Lachnospirales</taxon>
        <taxon>Cellulosilyticaceae</taxon>
        <taxon>Cellulosilyticum</taxon>
    </lineage>
</organism>
<gene>
    <name evidence="4" type="ordered locus">Clole_3322</name>
</gene>
<dbReference type="InterPro" id="IPR050624">
    <property type="entry name" value="HTH-type_Tx_Regulator"/>
</dbReference>
<feature type="DNA-binding region" description="H-T-H motif" evidence="2">
    <location>
        <begin position="23"/>
        <end position="42"/>
    </location>
</feature>
<dbReference type="InterPro" id="IPR036271">
    <property type="entry name" value="Tet_transcr_reg_TetR-rel_C_sf"/>
</dbReference>
<dbReference type="HOGENOM" id="CLU_069356_30_3_9"/>
<name>F2JQM9_CELLD</name>
<feature type="domain" description="HTH tetR-type" evidence="3">
    <location>
        <begin position="1"/>
        <end position="60"/>
    </location>
</feature>
<keyword evidence="5" id="KW-1185">Reference proteome</keyword>
<evidence type="ECO:0000256" key="1">
    <source>
        <dbReference type="ARBA" id="ARBA00023125"/>
    </source>
</evidence>
<dbReference type="EMBL" id="CP002582">
    <property type="protein sequence ID" value="ADZ85013.1"/>
    <property type="molecule type" value="Genomic_DNA"/>
</dbReference>
<evidence type="ECO:0000259" key="3">
    <source>
        <dbReference type="PROSITE" id="PS50977"/>
    </source>
</evidence>